<sequence>MKSKKHSWILYFITLTVITTIAIQVYWNHKNYQENKQRVINEVQISLDNAVEEYFAQISKENFYAIVKGDEKKSDKDAMKGIWKDIFANIDTKKEKKIAKKDTASNIDFKITSLSIKTDSQKEFSDISYSFDTVLNSNKKLQENKKPKDLKVFKGKKATDSLKLIKGLETIFIAVQSDSINPKEIDSILKKQLAQKKIYIDFGLQYFKSDTLQSDLFKTPIKVFNTIESKSTFLGSDKSFKMSYSNPSLEALKRSALGIILSFILSLSVISSLFYLLNIINKQKELAEIKNDLISNITHEFKTPITTVSTALEAINHFNGINDIEKTKNYLSISENQIKKLHLMVEKLLETATLDSEKLLLKKDEVELISLLEKLTKKHQLLASNKEISFSTNVKKLYIELDEFHFENAISNLIDNAIKYGGDFIDVLVISERDIITISVSDNGKGIDKNQQQKIFDKFYRVPKGNTHDVKGFGIGLYYTKKIIQKHEGEIQLNSSSEKTVFKITLPNG</sequence>
<dbReference type="SMART" id="SM00387">
    <property type="entry name" value="HATPase_c"/>
    <property type="match status" value="1"/>
</dbReference>
<dbReference type="EC" id="2.7.13.3" evidence="2"/>
<keyword evidence="4" id="KW-0812">Transmembrane</keyword>
<keyword evidence="3" id="KW-0597">Phosphoprotein</keyword>
<evidence type="ECO:0000256" key="3">
    <source>
        <dbReference type="ARBA" id="ARBA00022553"/>
    </source>
</evidence>
<dbReference type="InterPro" id="IPR003661">
    <property type="entry name" value="HisK_dim/P_dom"/>
</dbReference>
<evidence type="ECO:0000313" key="7">
    <source>
        <dbReference type="Proteomes" id="UP001597062"/>
    </source>
</evidence>
<name>A0ABW3JTP4_9FLAO</name>
<keyword evidence="6" id="KW-0418">Kinase</keyword>
<feature type="domain" description="Histidine kinase" evidence="5">
    <location>
        <begin position="296"/>
        <end position="509"/>
    </location>
</feature>
<comment type="catalytic activity">
    <reaction evidence="1">
        <text>ATP + protein L-histidine = ADP + protein N-phospho-L-histidine.</text>
        <dbReference type="EC" id="2.7.13.3"/>
    </reaction>
</comment>
<keyword evidence="6" id="KW-0808">Transferase</keyword>
<keyword evidence="4" id="KW-0472">Membrane</keyword>
<dbReference type="PRINTS" id="PR00344">
    <property type="entry name" value="BCTRLSENSOR"/>
</dbReference>
<organism evidence="6 7">
    <name type="scientific">Tenacibaculum geojense</name>
    <dbReference type="NCBI Taxonomy" id="915352"/>
    <lineage>
        <taxon>Bacteria</taxon>
        <taxon>Pseudomonadati</taxon>
        <taxon>Bacteroidota</taxon>
        <taxon>Flavobacteriia</taxon>
        <taxon>Flavobacteriales</taxon>
        <taxon>Flavobacteriaceae</taxon>
        <taxon>Tenacibaculum</taxon>
    </lineage>
</organism>
<dbReference type="CDD" id="cd00082">
    <property type="entry name" value="HisKA"/>
    <property type="match status" value="1"/>
</dbReference>
<dbReference type="Gene3D" id="1.10.287.130">
    <property type="match status" value="1"/>
</dbReference>
<comment type="caution">
    <text evidence="6">The sequence shown here is derived from an EMBL/GenBank/DDBJ whole genome shotgun (WGS) entry which is preliminary data.</text>
</comment>
<evidence type="ECO:0000256" key="4">
    <source>
        <dbReference type="SAM" id="Phobius"/>
    </source>
</evidence>
<dbReference type="InterPro" id="IPR004358">
    <property type="entry name" value="Sig_transdc_His_kin-like_C"/>
</dbReference>
<feature type="transmembrane region" description="Helical" evidence="4">
    <location>
        <begin position="256"/>
        <end position="277"/>
    </location>
</feature>
<gene>
    <name evidence="6" type="ORF">ACFQ1U_11055</name>
</gene>
<dbReference type="Gene3D" id="3.30.565.10">
    <property type="entry name" value="Histidine kinase-like ATPase, C-terminal domain"/>
    <property type="match status" value="1"/>
</dbReference>
<dbReference type="InterPro" id="IPR036890">
    <property type="entry name" value="HATPase_C_sf"/>
</dbReference>
<dbReference type="SMART" id="SM00388">
    <property type="entry name" value="HisKA"/>
    <property type="match status" value="1"/>
</dbReference>
<protein>
    <recommendedName>
        <fullName evidence="2">histidine kinase</fullName>
        <ecNumber evidence="2">2.7.13.3</ecNumber>
    </recommendedName>
</protein>
<keyword evidence="7" id="KW-1185">Reference proteome</keyword>
<dbReference type="GO" id="GO:0016301">
    <property type="term" value="F:kinase activity"/>
    <property type="evidence" value="ECO:0007669"/>
    <property type="project" value="UniProtKB-KW"/>
</dbReference>
<accession>A0ABW3JTP4</accession>
<dbReference type="SUPFAM" id="SSF55874">
    <property type="entry name" value="ATPase domain of HSP90 chaperone/DNA topoisomerase II/histidine kinase"/>
    <property type="match status" value="1"/>
</dbReference>
<dbReference type="InterPro" id="IPR005467">
    <property type="entry name" value="His_kinase_dom"/>
</dbReference>
<dbReference type="RefSeq" id="WP_386108311.1">
    <property type="nucleotide sequence ID" value="NZ_JBHTJR010000051.1"/>
</dbReference>
<dbReference type="PANTHER" id="PTHR43547:SF2">
    <property type="entry name" value="HYBRID SIGNAL TRANSDUCTION HISTIDINE KINASE C"/>
    <property type="match status" value="1"/>
</dbReference>
<dbReference type="CDD" id="cd00075">
    <property type="entry name" value="HATPase"/>
    <property type="match status" value="1"/>
</dbReference>
<dbReference type="Proteomes" id="UP001597062">
    <property type="component" value="Unassembled WGS sequence"/>
</dbReference>
<dbReference type="PANTHER" id="PTHR43547">
    <property type="entry name" value="TWO-COMPONENT HISTIDINE KINASE"/>
    <property type="match status" value="1"/>
</dbReference>
<keyword evidence="4" id="KW-1133">Transmembrane helix</keyword>
<evidence type="ECO:0000256" key="2">
    <source>
        <dbReference type="ARBA" id="ARBA00012438"/>
    </source>
</evidence>
<dbReference type="InterPro" id="IPR036097">
    <property type="entry name" value="HisK_dim/P_sf"/>
</dbReference>
<dbReference type="SUPFAM" id="SSF47384">
    <property type="entry name" value="Homodimeric domain of signal transducing histidine kinase"/>
    <property type="match status" value="1"/>
</dbReference>
<evidence type="ECO:0000256" key="1">
    <source>
        <dbReference type="ARBA" id="ARBA00000085"/>
    </source>
</evidence>
<feature type="transmembrane region" description="Helical" evidence="4">
    <location>
        <begin position="7"/>
        <end position="27"/>
    </location>
</feature>
<evidence type="ECO:0000259" key="5">
    <source>
        <dbReference type="PROSITE" id="PS50109"/>
    </source>
</evidence>
<proteinExistence type="predicted"/>
<reference evidence="7" key="1">
    <citation type="journal article" date="2019" name="Int. J. Syst. Evol. Microbiol.">
        <title>The Global Catalogue of Microorganisms (GCM) 10K type strain sequencing project: providing services to taxonomists for standard genome sequencing and annotation.</title>
        <authorList>
            <consortium name="The Broad Institute Genomics Platform"/>
            <consortium name="The Broad Institute Genome Sequencing Center for Infectious Disease"/>
            <person name="Wu L."/>
            <person name="Ma J."/>
        </authorList>
    </citation>
    <scope>NUCLEOTIDE SEQUENCE [LARGE SCALE GENOMIC DNA]</scope>
    <source>
        <strain evidence="7">CCUG 60527</strain>
    </source>
</reference>
<dbReference type="EMBL" id="JBHTJR010000051">
    <property type="protein sequence ID" value="MFD0993744.1"/>
    <property type="molecule type" value="Genomic_DNA"/>
</dbReference>
<dbReference type="InterPro" id="IPR003594">
    <property type="entry name" value="HATPase_dom"/>
</dbReference>
<dbReference type="Pfam" id="PF02518">
    <property type="entry name" value="HATPase_c"/>
    <property type="match status" value="1"/>
</dbReference>
<dbReference type="PROSITE" id="PS50109">
    <property type="entry name" value="HIS_KIN"/>
    <property type="match status" value="1"/>
</dbReference>
<evidence type="ECO:0000313" key="6">
    <source>
        <dbReference type="EMBL" id="MFD0993744.1"/>
    </source>
</evidence>
<dbReference type="Pfam" id="PF00512">
    <property type="entry name" value="HisKA"/>
    <property type="match status" value="1"/>
</dbReference>